<dbReference type="PANTHER" id="PTHR33392">
    <property type="entry name" value="POLYISOPRENYL-TEICHOIC ACID--PEPTIDOGLYCAN TEICHOIC ACID TRANSFERASE TAGU"/>
    <property type="match status" value="1"/>
</dbReference>
<evidence type="ECO:0000313" key="4">
    <source>
        <dbReference type="EMBL" id="OAT79822.1"/>
    </source>
</evidence>
<dbReference type="NCBIfam" id="TIGR00350">
    <property type="entry name" value="lytR_cpsA_psr"/>
    <property type="match status" value="1"/>
</dbReference>
<keyword evidence="5" id="KW-1185">Reference proteome</keyword>
<dbReference type="Pfam" id="PF03816">
    <property type="entry name" value="LytR_cpsA_psr"/>
    <property type="match status" value="1"/>
</dbReference>
<dbReference type="AlphaFoldDB" id="A0A1B7LBB7"/>
<organism evidence="4 5">
    <name type="scientific">Desulfotomaculum copahuensis</name>
    <dbReference type="NCBI Taxonomy" id="1838280"/>
    <lineage>
        <taxon>Bacteria</taxon>
        <taxon>Bacillati</taxon>
        <taxon>Bacillota</taxon>
        <taxon>Clostridia</taxon>
        <taxon>Eubacteriales</taxon>
        <taxon>Desulfotomaculaceae</taxon>
        <taxon>Desulfotomaculum</taxon>
    </lineage>
</organism>
<evidence type="ECO:0000256" key="1">
    <source>
        <dbReference type="ARBA" id="ARBA00006068"/>
    </source>
</evidence>
<dbReference type="STRING" id="1838280.A6M21_15395"/>
<evidence type="ECO:0000259" key="3">
    <source>
        <dbReference type="Pfam" id="PF03816"/>
    </source>
</evidence>
<feature type="domain" description="Cell envelope-related transcriptional attenuator" evidence="3">
    <location>
        <begin position="58"/>
        <end position="206"/>
    </location>
</feature>
<gene>
    <name evidence="4" type="ORF">A6M21_15395</name>
</gene>
<comment type="similarity">
    <text evidence="1">Belongs to the LytR/CpsA/Psr (LCP) family.</text>
</comment>
<reference evidence="4 5" key="1">
    <citation type="submission" date="2016-04" db="EMBL/GenBank/DDBJ databases">
        <authorList>
            <person name="Evans L.H."/>
            <person name="Alamgir A."/>
            <person name="Owens N."/>
            <person name="Weber N.D."/>
            <person name="Virtaneva K."/>
            <person name="Barbian K."/>
            <person name="Babar A."/>
            <person name="Rosenke K."/>
        </authorList>
    </citation>
    <scope>NUCLEOTIDE SEQUENCE [LARGE SCALE GENOMIC DNA]</scope>
    <source>
        <strain evidence="4 5">LMa1</strain>
    </source>
</reference>
<dbReference type="PANTHER" id="PTHR33392:SF6">
    <property type="entry name" value="POLYISOPRENYL-TEICHOIC ACID--PEPTIDOGLYCAN TEICHOIC ACID TRANSFERASE TAGU"/>
    <property type="match status" value="1"/>
</dbReference>
<dbReference type="Gene3D" id="3.40.630.190">
    <property type="entry name" value="LCP protein"/>
    <property type="match status" value="1"/>
</dbReference>
<feature type="compositionally biased region" description="Low complexity" evidence="2">
    <location>
        <begin position="303"/>
        <end position="319"/>
    </location>
</feature>
<feature type="compositionally biased region" description="Gly residues" evidence="2">
    <location>
        <begin position="364"/>
        <end position="425"/>
    </location>
</feature>
<accession>A0A1B7LBB7</accession>
<name>A0A1B7LBB7_9FIRM</name>
<feature type="region of interest" description="Disordered" evidence="2">
    <location>
        <begin position="293"/>
        <end position="439"/>
    </location>
</feature>
<evidence type="ECO:0000313" key="5">
    <source>
        <dbReference type="Proteomes" id="UP000078532"/>
    </source>
</evidence>
<sequence length="439" mass="44697">MFAFICLAGGGALLANQLGLLWPQHSLIPEGLGAGRPPGSFTVLLLGTDARPGEKTGRTDSIIVANVETDKNRIALLSIPRDTRVDIPGHGQDKINAAVEYGGPELTAQVVSNLIGMPVQYYALTRWSGFKDIVDTLGGVTVDVGRNMYHYDSSDGPQYAINLRKGVQHLNGAEALEFVRFRDGPLGDIGRTRRQQEFLKALAQEIMQPRTLLKLPELVPEINRCVQTNLGAKEMLAMAAAARSLNQAQIVTQTLPGQFLTINGVSYWGVDPQQAQQVAMNFFVDGKQVARVVEPSPAPSQPAAPSEQMASSGEPVDQSPAPPPAQPPVTGNNNPPAGGSRNGAPGGVITPAPGQNNPASGQTGAAGTGTGENGAPAGGGTNGSGGNGTLPTGSGTGTAGKSGPSGGNGGQGAGAGRPGGNGPAGGDVIITPLPPGNSG</sequence>
<evidence type="ECO:0000256" key="2">
    <source>
        <dbReference type="SAM" id="MobiDB-lite"/>
    </source>
</evidence>
<dbReference type="Proteomes" id="UP000078532">
    <property type="component" value="Unassembled WGS sequence"/>
</dbReference>
<dbReference type="EMBL" id="LYVF01000192">
    <property type="protein sequence ID" value="OAT79822.1"/>
    <property type="molecule type" value="Genomic_DNA"/>
</dbReference>
<dbReference type="InterPro" id="IPR050922">
    <property type="entry name" value="LytR/CpsA/Psr_CW_biosynth"/>
</dbReference>
<protein>
    <recommendedName>
        <fullName evidence="3">Cell envelope-related transcriptional attenuator domain-containing protein</fullName>
    </recommendedName>
</protein>
<dbReference type="InterPro" id="IPR004474">
    <property type="entry name" value="LytR_CpsA_psr"/>
</dbReference>
<proteinExistence type="inferred from homology"/>
<comment type="caution">
    <text evidence="4">The sequence shown here is derived from an EMBL/GenBank/DDBJ whole genome shotgun (WGS) entry which is preliminary data.</text>
</comment>